<keyword evidence="1" id="KW-0472">Membrane</keyword>
<feature type="transmembrane region" description="Helical" evidence="1">
    <location>
        <begin position="172"/>
        <end position="196"/>
    </location>
</feature>
<organism evidence="3 4">
    <name type="scientific">Rhizosphaericola mali</name>
    <dbReference type="NCBI Taxonomy" id="2545455"/>
    <lineage>
        <taxon>Bacteria</taxon>
        <taxon>Pseudomonadati</taxon>
        <taxon>Bacteroidota</taxon>
        <taxon>Chitinophagia</taxon>
        <taxon>Chitinophagales</taxon>
        <taxon>Chitinophagaceae</taxon>
        <taxon>Rhizosphaericola</taxon>
    </lineage>
</organism>
<dbReference type="KEGG" id="arac:E0W69_012750"/>
<dbReference type="EMBL" id="CP044016">
    <property type="protein sequence ID" value="QES89491.1"/>
    <property type="molecule type" value="Genomic_DNA"/>
</dbReference>
<evidence type="ECO:0000313" key="3">
    <source>
        <dbReference type="EMBL" id="QES89491.1"/>
    </source>
</evidence>
<sequence length="294" mass="34517">MISKLQYNNYETGEFSEEKERSQEEIISLVHNFPWEKQRDYFVVGLTSPSVTIEDNEGNYLKLALYYHGKFIIYYRTTANKLYTHTATNIEEFKSILLDFTSKKIDSNSFKNENYLSIDSSKHFVTNDFLYRLSSKRNLIYFFFRTGTGFIVIPFLLLLIKAVNNAKTFAPIIFLSIVFLIFVGLPLFFFLNYYIYSKNWNLIISRGNEYFYFGLKSDMKQYAKKDIEKVKVYGSSNGRTPLAGFSLIKIILKNGEELIVPNILIDENTLIKKFKPELIMRVNQLILAKKRTYN</sequence>
<evidence type="ECO:0000256" key="1">
    <source>
        <dbReference type="SAM" id="Phobius"/>
    </source>
</evidence>
<dbReference type="OrthoDB" id="662406at2"/>
<reference evidence="3 4" key="1">
    <citation type="submission" date="2019-09" db="EMBL/GenBank/DDBJ databases">
        <title>Complete genome sequence of Arachidicoccus sp. B3-10 isolated from apple orchard soil.</title>
        <authorList>
            <person name="Kim H.S."/>
            <person name="Han K.-I."/>
            <person name="Suh M.K."/>
            <person name="Lee K.C."/>
            <person name="Eom M.K."/>
            <person name="Kim J.-S."/>
            <person name="Kang S.W."/>
            <person name="Sin Y."/>
            <person name="Lee J.-S."/>
        </authorList>
    </citation>
    <scope>NUCLEOTIDE SEQUENCE [LARGE SCALE GENOMIC DNA]</scope>
    <source>
        <strain evidence="3 4">B3-10</strain>
    </source>
</reference>
<feature type="transmembrane region" description="Helical" evidence="1">
    <location>
        <begin position="139"/>
        <end position="160"/>
    </location>
</feature>
<keyword evidence="1" id="KW-0812">Transmembrane</keyword>
<keyword evidence="4" id="KW-1185">Reference proteome</keyword>
<evidence type="ECO:0000259" key="2">
    <source>
        <dbReference type="Pfam" id="PF26566"/>
    </source>
</evidence>
<evidence type="ECO:0000313" key="4">
    <source>
        <dbReference type="Proteomes" id="UP000292424"/>
    </source>
</evidence>
<proteinExistence type="predicted"/>
<dbReference type="RefSeq" id="WP_131330434.1">
    <property type="nucleotide sequence ID" value="NZ_CP044016.1"/>
</dbReference>
<feature type="domain" description="PH" evidence="2">
    <location>
        <begin position="131"/>
        <end position="273"/>
    </location>
</feature>
<dbReference type="Proteomes" id="UP000292424">
    <property type="component" value="Chromosome"/>
</dbReference>
<keyword evidence="1" id="KW-1133">Transmembrane helix</keyword>
<gene>
    <name evidence="3" type="ORF">E0W69_012750</name>
</gene>
<dbReference type="Pfam" id="PF26566">
    <property type="entry name" value="PH_40"/>
    <property type="match status" value="1"/>
</dbReference>
<accession>A0A5P2GD26</accession>
<name>A0A5P2GD26_9BACT</name>
<dbReference type="InterPro" id="IPR058916">
    <property type="entry name" value="PH_40"/>
</dbReference>
<protein>
    <recommendedName>
        <fullName evidence="2">PH domain-containing protein</fullName>
    </recommendedName>
</protein>
<dbReference type="AlphaFoldDB" id="A0A5P2GD26"/>